<evidence type="ECO:0000256" key="5">
    <source>
        <dbReference type="PROSITE-ProRule" id="PRU00175"/>
    </source>
</evidence>
<dbReference type="PROSITE" id="PS00518">
    <property type="entry name" value="ZF_RING_1"/>
    <property type="match status" value="1"/>
</dbReference>
<dbReference type="Gene3D" id="3.30.40.10">
    <property type="entry name" value="Zinc/RING finger domain, C3HC4 (zinc finger)"/>
    <property type="match status" value="1"/>
</dbReference>
<dbReference type="PROSITE" id="PS51125">
    <property type="entry name" value="NHL"/>
    <property type="match status" value="1"/>
</dbReference>
<accession>A0AAN9G7F9</accession>
<dbReference type="CDD" id="cd05819">
    <property type="entry name" value="NHL"/>
    <property type="match status" value="1"/>
</dbReference>
<keyword evidence="1" id="KW-0479">Metal-binding</keyword>
<dbReference type="InterPro" id="IPR050952">
    <property type="entry name" value="TRIM-NHL_E3_ligases"/>
</dbReference>
<dbReference type="PANTHER" id="PTHR24104">
    <property type="entry name" value="E3 UBIQUITIN-PROTEIN LIGASE NHLRC1-RELATED"/>
    <property type="match status" value="1"/>
</dbReference>
<evidence type="ECO:0000256" key="4">
    <source>
        <dbReference type="ARBA" id="ARBA00022833"/>
    </source>
</evidence>
<dbReference type="InterPro" id="IPR001841">
    <property type="entry name" value="Znf_RING"/>
</dbReference>
<dbReference type="SUPFAM" id="SSF101898">
    <property type="entry name" value="NHL repeat"/>
    <property type="match status" value="1"/>
</dbReference>
<evidence type="ECO:0000256" key="3">
    <source>
        <dbReference type="ARBA" id="ARBA00022771"/>
    </source>
</evidence>
<comment type="caution">
    <text evidence="8">The sequence shown here is derived from an EMBL/GenBank/DDBJ whole genome shotgun (WGS) entry which is preliminary data.</text>
</comment>
<dbReference type="SMART" id="SM00184">
    <property type="entry name" value="RING"/>
    <property type="match status" value="1"/>
</dbReference>
<evidence type="ECO:0000313" key="8">
    <source>
        <dbReference type="EMBL" id="KAK7097489.1"/>
    </source>
</evidence>
<reference evidence="8 9" key="1">
    <citation type="submission" date="2024-02" db="EMBL/GenBank/DDBJ databases">
        <title>Chromosome-scale genome assembly of the rough periwinkle Littorina saxatilis.</title>
        <authorList>
            <person name="De Jode A."/>
            <person name="Faria R."/>
            <person name="Formenti G."/>
            <person name="Sims Y."/>
            <person name="Smith T.P."/>
            <person name="Tracey A."/>
            <person name="Wood J.M.D."/>
            <person name="Zagrodzka Z.B."/>
            <person name="Johannesson K."/>
            <person name="Butlin R.K."/>
            <person name="Leder E.H."/>
        </authorList>
    </citation>
    <scope>NUCLEOTIDE SEQUENCE [LARGE SCALE GENOMIC DNA]</scope>
    <source>
        <strain evidence="8">Snail1</strain>
        <tissue evidence="8">Muscle</tissue>
    </source>
</reference>
<evidence type="ECO:0000256" key="2">
    <source>
        <dbReference type="ARBA" id="ARBA00022737"/>
    </source>
</evidence>
<feature type="domain" description="RING-type" evidence="7">
    <location>
        <begin position="22"/>
        <end position="81"/>
    </location>
</feature>
<dbReference type="AlphaFoldDB" id="A0AAN9G7F9"/>
<dbReference type="PROSITE" id="PS50089">
    <property type="entry name" value="ZF_RING_2"/>
    <property type="match status" value="1"/>
</dbReference>
<gene>
    <name evidence="8" type="ORF">V1264_004460</name>
</gene>
<evidence type="ECO:0000256" key="1">
    <source>
        <dbReference type="ARBA" id="ARBA00022723"/>
    </source>
</evidence>
<evidence type="ECO:0000313" key="9">
    <source>
        <dbReference type="Proteomes" id="UP001374579"/>
    </source>
</evidence>
<evidence type="ECO:0000256" key="6">
    <source>
        <dbReference type="PROSITE-ProRule" id="PRU00504"/>
    </source>
</evidence>
<proteinExistence type="predicted"/>
<dbReference type="GO" id="GO:0043161">
    <property type="term" value="P:proteasome-mediated ubiquitin-dependent protein catabolic process"/>
    <property type="evidence" value="ECO:0007669"/>
    <property type="project" value="TreeGrafter"/>
</dbReference>
<dbReference type="Pfam" id="PF01436">
    <property type="entry name" value="NHL"/>
    <property type="match status" value="1"/>
</dbReference>
<dbReference type="InterPro" id="IPR013083">
    <property type="entry name" value="Znf_RING/FYVE/PHD"/>
</dbReference>
<dbReference type="InterPro" id="IPR001258">
    <property type="entry name" value="NHL_repeat"/>
</dbReference>
<feature type="repeat" description="NHL" evidence="6">
    <location>
        <begin position="345"/>
        <end position="388"/>
    </location>
</feature>
<dbReference type="GO" id="GO:0000209">
    <property type="term" value="P:protein polyubiquitination"/>
    <property type="evidence" value="ECO:0007669"/>
    <property type="project" value="TreeGrafter"/>
</dbReference>
<dbReference type="GO" id="GO:0008270">
    <property type="term" value="F:zinc ion binding"/>
    <property type="evidence" value="ECO:0007669"/>
    <property type="project" value="UniProtKB-KW"/>
</dbReference>
<dbReference type="PANTHER" id="PTHR24104:SF25">
    <property type="entry name" value="PROTEIN LIN-41"/>
    <property type="match status" value="1"/>
</dbReference>
<keyword evidence="4" id="KW-0862">Zinc</keyword>
<keyword evidence="9" id="KW-1185">Reference proteome</keyword>
<dbReference type="InterPro" id="IPR011042">
    <property type="entry name" value="6-blade_b-propeller_TolB-like"/>
</dbReference>
<sequence length="472" mass="52925">MEAASASRAKLKHLLQTFYAECAKCQERREEEVTVLPCFHVVCKSCVARVNQLAIKSATSPKACQRTQYHDHRRFECPVCRWPQYLHFGSEGFDKKYPSRLPLHKELLAMGDSPPRVVPYMTIKSDGENKANRLYSYETRQGNYVFESVIGEFGPHCAKGQMSRITGLAVDESDPMEPLVVVCESKENFILTFHLSGRLEHARETGIKIWDVCIGERGTVIASVAEQNYALAKWDSGRTPHGGIRHENIFRNIYGHSAAIHCEPFGVTTDSQGRFFVSVLAKDRVCRWDPRRVGDHLYWFGTSGETGNGLNGPYYVAKMSKDLTVVSSTNSHKVKVIDDEKDMLVMELGGLGCDAPDLCYPRGVCVDSNDNIYIADTGNFRVVVYDRNGDFVGFPVSETWNYGTDVKPTNVAVMQDGRLLVAMQGRGYCKVHVYAPLRDTGSESGECDCQCSWFSFFASCCCISHRGYEPLD</sequence>
<dbReference type="Gene3D" id="2.120.10.30">
    <property type="entry name" value="TolB, C-terminal domain"/>
    <property type="match status" value="1"/>
</dbReference>
<dbReference type="Gene3D" id="2.40.10.500">
    <property type="match status" value="1"/>
</dbReference>
<keyword evidence="3 5" id="KW-0863">Zinc-finger</keyword>
<name>A0AAN9G7F9_9CAEN</name>
<dbReference type="Proteomes" id="UP001374579">
    <property type="component" value="Unassembled WGS sequence"/>
</dbReference>
<evidence type="ECO:0000259" key="7">
    <source>
        <dbReference type="PROSITE" id="PS50089"/>
    </source>
</evidence>
<dbReference type="EMBL" id="JBAMIC010000013">
    <property type="protein sequence ID" value="KAK7097489.1"/>
    <property type="molecule type" value="Genomic_DNA"/>
</dbReference>
<keyword evidence="2" id="KW-0677">Repeat</keyword>
<protein>
    <recommendedName>
        <fullName evidence="7">RING-type domain-containing protein</fullName>
    </recommendedName>
</protein>
<dbReference type="InterPro" id="IPR017907">
    <property type="entry name" value="Znf_RING_CS"/>
</dbReference>
<dbReference type="GO" id="GO:0061630">
    <property type="term" value="F:ubiquitin protein ligase activity"/>
    <property type="evidence" value="ECO:0007669"/>
    <property type="project" value="TreeGrafter"/>
</dbReference>
<organism evidence="8 9">
    <name type="scientific">Littorina saxatilis</name>
    <dbReference type="NCBI Taxonomy" id="31220"/>
    <lineage>
        <taxon>Eukaryota</taxon>
        <taxon>Metazoa</taxon>
        <taxon>Spiralia</taxon>
        <taxon>Lophotrochozoa</taxon>
        <taxon>Mollusca</taxon>
        <taxon>Gastropoda</taxon>
        <taxon>Caenogastropoda</taxon>
        <taxon>Littorinimorpha</taxon>
        <taxon>Littorinoidea</taxon>
        <taxon>Littorinidae</taxon>
        <taxon>Littorina</taxon>
    </lineage>
</organism>